<protein>
    <submittedName>
        <fullName evidence="2">Uncharacterized protein</fullName>
    </submittedName>
</protein>
<evidence type="ECO:0000313" key="3">
    <source>
        <dbReference type="Proteomes" id="UP000254259"/>
    </source>
</evidence>
<gene>
    <name evidence="2" type="ORF">CBM2636_P20067</name>
</gene>
<feature type="region of interest" description="Disordered" evidence="1">
    <location>
        <begin position="1"/>
        <end position="26"/>
    </location>
</feature>
<accession>A0A375GR66</accession>
<organism evidence="2 3">
    <name type="scientific">Cupriavidus taiwanensis</name>
    <dbReference type="NCBI Taxonomy" id="164546"/>
    <lineage>
        <taxon>Bacteria</taxon>
        <taxon>Pseudomonadati</taxon>
        <taxon>Pseudomonadota</taxon>
        <taxon>Betaproteobacteria</taxon>
        <taxon>Burkholderiales</taxon>
        <taxon>Burkholderiaceae</taxon>
        <taxon>Cupriavidus</taxon>
    </lineage>
</organism>
<keyword evidence="2" id="KW-0614">Plasmid</keyword>
<sequence>MRNIASGDGWSPVANPESRNNGLKDGLLDIGVGAEVLSDGTNSKR</sequence>
<evidence type="ECO:0000313" key="2">
    <source>
        <dbReference type="EMBL" id="SPD69380.1"/>
    </source>
</evidence>
<evidence type="ECO:0000256" key="1">
    <source>
        <dbReference type="SAM" id="MobiDB-lite"/>
    </source>
</evidence>
<geneLocation type="plasmid" evidence="3">
    <name>cbm2636p</name>
</geneLocation>
<reference evidence="2 3" key="1">
    <citation type="submission" date="2018-01" db="EMBL/GenBank/DDBJ databases">
        <authorList>
            <person name="Clerissi C."/>
        </authorList>
    </citation>
    <scope>NUCLEOTIDE SEQUENCE [LARGE SCALE GENOMIC DNA]</scope>
    <source>
        <strain evidence="2">Cupriavidus taiwanensis SWF 66322</strain>
        <plasmid evidence="3">cbm2636p</plasmid>
    </source>
</reference>
<dbReference type="Proteomes" id="UP000254259">
    <property type="component" value="Plasmid CBM2636p"/>
</dbReference>
<dbReference type="AlphaFoldDB" id="A0A375GR66"/>
<name>A0A375GR66_9BURK</name>
<proteinExistence type="predicted"/>
<dbReference type="EMBL" id="LT984815">
    <property type="protein sequence ID" value="SPD69380.1"/>
    <property type="molecule type" value="Genomic_DNA"/>
</dbReference>